<gene>
    <name evidence="2" type="ordered locus">Sulba_1456</name>
</gene>
<dbReference type="Pfam" id="PF01809">
    <property type="entry name" value="YidD"/>
    <property type="match status" value="1"/>
</dbReference>
<dbReference type="SMART" id="SM01234">
    <property type="entry name" value="Haemolytic"/>
    <property type="match status" value="1"/>
</dbReference>
<dbReference type="KEGG" id="sba:Sulba_1456"/>
<evidence type="ECO:0000256" key="1">
    <source>
        <dbReference type="HAMAP-Rule" id="MF_00386"/>
    </source>
</evidence>
<dbReference type="AlphaFoldDB" id="I3XXS0"/>
<dbReference type="eggNOG" id="COG0759">
    <property type="taxonomic scope" value="Bacteria"/>
</dbReference>
<accession>I3XXS0</accession>
<reference evidence="2 3" key="1">
    <citation type="submission" date="2012-06" db="EMBL/GenBank/DDBJ databases">
        <title>Complete sequence of Sulfurospirillum barnesii SES-3.</title>
        <authorList>
            <consortium name="US DOE Joint Genome Institute"/>
            <person name="Lucas S."/>
            <person name="Han J."/>
            <person name="Lapidus A."/>
            <person name="Cheng J.-F."/>
            <person name="Goodwin L."/>
            <person name="Pitluck S."/>
            <person name="Peters L."/>
            <person name="Ovchinnikova G."/>
            <person name="Lu M."/>
            <person name="Detter J.C."/>
            <person name="Han C."/>
            <person name="Tapia R."/>
            <person name="Land M."/>
            <person name="Hauser L."/>
            <person name="Kyrpides N."/>
            <person name="Ivanova N."/>
            <person name="Pagani I."/>
            <person name="Stolz J."/>
            <person name="Arkin A."/>
            <person name="Dehal P."/>
            <person name="Oremland R."/>
            <person name="Saltikov C."/>
            <person name="Basu P."/>
            <person name="Hollibaugh J."/>
            <person name="Newman D."/>
            <person name="Stolyar S."/>
            <person name="Hazen T."/>
            <person name="Woyke T."/>
        </authorList>
    </citation>
    <scope>NUCLEOTIDE SEQUENCE [LARGE SCALE GENOMIC DNA]</scope>
    <source>
        <strain evidence="3">ATCC 700032 / DSM 10660 / SES-3</strain>
    </source>
</reference>
<dbReference type="GO" id="GO:0005886">
    <property type="term" value="C:plasma membrane"/>
    <property type="evidence" value="ECO:0007669"/>
    <property type="project" value="UniProtKB-SubCell"/>
</dbReference>
<dbReference type="InterPro" id="IPR002696">
    <property type="entry name" value="Membr_insert_effic_factor_YidD"/>
</dbReference>
<dbReference type="NCBIfam" id="TIGR00278">
    <property type="entry name" value="membrane protein insertion efficiency factor YidD"/>
    <property type="match status" value="1"/>
</dbReference>
<dbReference type="PANTHER" id="PTHR33383">
    <property type="entry name" value="MEMBRANE PROTEIN INSERTION EFFICIENCY FACTOR-RELATED"/>
    <property type="match status" value="1"/>
</dbReference>
<evidence type="ECO:0000313" key="3">
    <source>
        <dbReference type="Proteomes" id="UP000006176"/>
    </source>
</evidence>
<sequence length="117" mass="13727">MKVLALFLIKLYQKFFTLIGYGSCRYYPTCSQYAKEQFLHNNFLKALFYSFIRILKCNQLFVGGIDYPVVQKSFAFPPLSLSKSPDIHRILFWFVPKNTKSFYVVKAFKTLKQKGIS</sequence>
<keyword evidence="1" id="KW-0472">Membrane</keyword>
<comment type="similarity">
    <text evidence="1">Belongs to the UPF0161 family.</text>
</comment>
<comment type="subcellular location">
    <subcellularLocation>
        <location evidence="1">Cell inner membrane</location>
        <topology evidence="1">Peripheral membrane protein</topology>
        <orientation evidence="1">Cytoplasmic side</orientation>
    </subcellularLocation>
</comment>
<keyword evidence="1" id="KW-0997">Cell inner membrane</keyword>
<dbReference type="Proteomes" id="UP000006176">
    <property type="component" value="Chromosome"/>
</dbReference>
<comment type="function">
    <text evidence="1">Could be involved in insertion of integral membrane proteins into the membrane.</text>
</comment>
<name>I3XXS0_SULBS</name>
<dbReference type="HOGENOM" id="CLU_144811_4_0_7"/>
<dbReference type="EMBL" id="CP003333">
    <property type="protein sequence ID" value="AFL68744.1"/>
    <property type="molecule type" value="Genomic_DNA"/>
</dbReference>
<keyword evidence="1" id="KW-1003">Cell membrane</keyword>
<protein>
    <recommendedName>
        <fullName evidence="1">Putative membrane protein insertion efficiency factor</fullName>
    </recommendedName>
</protein>
<dbReference type="PATRIC" id="fig|760154.4.peg.1460"/>
<dbReference type="HAMAP" id="MF_00386">
    <property type="entry name" value="UPF0161_YidD"/>
    <property type="match status" value="1"/>
</dbReference>
<dbReference type="RefSeq" id="WP_014769622.1">
    <property type="nucleotide sequence ID" value="NC_018002.1"/>
</dbReference>
<keyword evidence="3" id="KW-1185">Reference proteome</keyword>
<proteinExistence type="inferred from homology"/>
<dbReference type="PANTHER" id="PTHR33383:SF1">
    <property type="entry name" value="MEMBRANE PROTEIN INSERTION EFFICIENCY FACTOR-RELATED"/>
    <property type="match status" value="1"/>
</dbReference>
<dbReference type="STRING" id="760154.Sulba_1456"/>
<evidence type="ECO:0000313" key="2">
    <source>
        <dbReference type="EMBL" id="AFL68744.1"/>
    </source>
</evidence>
<organism evidence="2 3">
    <name type="scientific">Sulfurospirillum barnesii (strain ATCC 700032 / DSM 10660 / SES-3)</name>
    <dbReference type="NCBI Taxonomy" id="760154"/>
    <lineage>
        <taxon>Bacteria</taxon>
        <taxon>Pseudomonadati</taxon>
        <taxon>Campylobacterota</taxon>
        <taxon>Epsilonproteobacteria</taxon>
        <taxon>Campylobacterales</taxon>
        <taxon>Sulfurospirillaceae</taxon>
        <taxon>Sulfurospirillum</taxon>
    </lineage>
</organism>
<dbReference type="OrthoDB" id="9801753at2"/>